<dbReference type="KEGG" id="tki:TKV_c21170"/>
<dbReference type="InterPro" id="IPR001387">
    <property type="entry name" value="Cro/C1-type_HTH"/>
</dbReference>
<accession>A0A097ATX0</accession>
<gene>
    <name evidence="1" type="ORF">TKV_c21170</name>
</gene>
<dbReference type="EMBL" id="CP009170">
    <property type="protein sequence ID" value="AIS53250.1"/>
    <property type="molecule type" value="Genomic_DNA"/>
</dbReference>
<dbReference type="GO" id="GO:0003677">
    <property type="term" value="F:DNA binding"/>
    <property type="evidence" value="ECO:0007669"/>
    <property type="project" value="InterPro"/>
</dbReference>
<dbReference type="AlphaFoldDB" id="A0A097ATX0"/>
<dbReference type="Proteomes" id="UP000029669">
    <property type="component" value="Chromosome"/>
</dbReference>
<dbReference type="RefSeq" id="WP_003871472.1">
    <property type="nucleotide sequence ID" value="NZ_CP009170.1"/>
</dbReference>
<dbReference type="InterPro" id="IPR010982">
    <property type="entry name" value="Lambda_DNA-bd_dom_sf"/>
</dbReference>
<reference evidence="2" key="1">
    <citation type="journal article" date="2015" name="Genome Announc.">
        <title>Whole-Genome Sequences of 80 Environmental and Clinical Isolates of Burkholderia pseudomallei.</title>
        <authorList>
            <person name="Johnson S.L."/>
            <person name="Baker A.L."/>
            <person name="Chain P.S."/>
            <person name="Currie B.J."/>
            <person name="Daligault H.E."/>
            <person name="Davenport K.W."/>
            <person name="Davis C.B."/>
            <person name="Inglis T.J."/>
            <person name="Kaestli M."/>
            <person name="Koren S."/>
            <person name="Mayo M."/>
            <person name="Merritt A.J."/>
            <person name="Price E.P."/>
            <person name="Sarovich D.S."/>
            <person name="Warner J."/>
            <person name="Rosovitz M.J."/>
        </authorList>
    </citation>
    <scope>NUCLEOTIDE SEQUENCE [LARGE SCALE GENOMIC DNA]</scope>
    <source>
        <strain evidence="2">DSM 2030</strain>
    </source>
</reference>
<dbReference type="HOGENOM" id="CLU_106324_0_0_9"/>
<dbReference type="eggNOG" id="ENOG5031MDW">
    <property type="taxonomic scope" value="Bacteria"/>
</dbReference>
<proteinExistence type="predicted"/>
<dbReference type="STRING" id="2325.TKV_c21170"/>
<evidence type="ECO:0008006" key="3">
    <source>
        <dbReference type="Google" id="ProtNLM"/>
    </source>
</evidence>
<evidence type="ECO:0000313" key="2">
    <source>
        <dbReference type="Proteomes" id="UP000029669"/>
    </source>
</evidence>
<dbReference type="Gene3D" id="1.10.260.40">
    <property type="entry name" value="lambda repressor-like DNA-binding domains"/>
    <property type="match status" value="1"/>
</dbReference>
<protein>
    <recommendedName>
        <fullName evidence="3">Transcriptional regulator</fullName>
    </recommendedName>
</protein>
<evidence type="ECO:0000313" key="1">
    <source>
        <dbReference type="EMBL" id="AIS53250.1"/>
    </source>
</evidence>
<dbReference type="CDD" id="cd00093">
    <property type="entry name" value="HTH_XRE"/>
    <property type="match status" value="1"/>
</dbReference>
<organism evidence="1 2">
    <name type="scientific">Thermoanaerobacter kivui</name>
    <name type="common">Acetogenium kivui</name>
    <dbReference type="NCBI Taxonomy" id="2325"/>
    <lineage>
        <taxon>Bacteria</taxon>
        <taxon>Bacillati</taxon>
        <taxon>Bacillota</taxon>
        <taxon>Clostridia</taxon>
        <taxon>Thermoanaerobacterales</taxon>
        <taxon>Thermoanaerobacteraceae</taxon>
        <taxon>Thermoanaerobacter</taxon>
    </lineage>
</organism>
<sequence>MKFIKIGDKTINLEKLHGIIDKIIEMRQNGLSQQEVASRFKVDRSFVSRLESLGEVRKGGNIAVVGFPIKNKEELEELLREWGVNFTLLLSEKERLSLAENMSGVELFNMVMDLIAKIQSHDVIIFLGSDKRSQLVEAIFDRDIITINIGHSPLTEDVYVDPEVVKEILNSLKG</sequence>
<dbReference type="OrthoDB" id="1808039at2"/>
<name>A0A097ATX0_THEKI</name>
<keyword evidence="2" id="KW-1185">Reference proteome</keyword>